<evidence type="ECO:0000313" key="4">
    <source>
        <dbReference type="EMBL" id="CAL6099108.1"/>
    </source>
</evidence>
<comment type="caution">
    <text evidence="1">The sequence shown here is derived from an EMBL/GenBank/DDBJ whole genome shotgun (WGS) entry which is preliminary data.</text>
</comment>
<name>A0AA86QB70_9EUKA</name>
<evidence type="ECO:0000313" key="1">
    <source>
        <dbReference type="EMBL" id="CAI9955934.1"/>
    </source>
</evidence>
<dbReference type="EMBL" id="CATOUU010000868">
    <property type="protein sequence ID" value="CAI9955934.1"/>
    <property type="molecule type" value="Genomic_DNA"/>
</dbReference>
<keyword evidence="5" id="KW-1185">Reference proteome</keyword>
<gene>
    <name evidence="1" type="ORF">HINF_LOCUS43579</name>
    <name evidence="3" type="ORF">HINF_LOCUS46903</name>
    <name evidence="2" type="ORF">HINF_LOCUS54972</name>
    <name evidence="4" type="ORF">HINF_LOCUS69922</name>
</gene>
<sequence length="122" mass="13818">MNCSKKVTDFMLALNVSRQQAVYYLELVGYSSVQDAVELFLQFEQYIHANALPRASAQHSSGTCYDGQQVLQNAKWETREQTKFDLDTSVEDEFSTLSDDYLEQDAYLPAGPEARSLMAAFQ</sequence>
<evidence type="ECO:0000313" key="3">
    <source>
        <dbReference type="EMBL" id="CAL6056177.1"/>
    </source>
</evidence>
<proteinExistence type="predicted"/>
<reference evidence="1" key="1">
    <citation type="submission" date="2023-06" db="EMBL/GenBank/DDBJ databases">
        <authorList>
            <person name="Kurt Z."/>
        </authorList>
    </citation>
    <scope>NUCLEOTIDE SEQUENCE</scope>
</reference>
<dbReference type="AlphaFoldDB" id="A0AA86QB70"/>
<organism evidence="1">
    <name type="scientific">Hexamita inflata</name>
    <dbReference type="NCBI Taxonomy" id="28002"/>
    <lineage>
        <taxon>Eukaryota</taxon>
        <taxon>Metamonada</taxon>
        <taxon>Diplomonadida</taxon>
        <taxon>Hexamitidae</taxon>
        <taxon>Hexamitinae</taxon>
        <taxon>Hexamita</taxon>
    </lineage>
</organism>
<dbReference type="EMBL" id="CAXDID020000517">
    <property type="protein sequence ID" value="CAL6099108.1"/>
    <property type="molecule type" value="Genomic_DNA"/>
</dbReference>
<protein>
    <submittedName>
        <fullName evidence="3">Hypothetical_protein</fullName>
    </submittedName>
</protein>
<dbReference type="Proteomes" id="UP001642409">
    <property type="component" value="Unassembled WGS sequence"/>
</dbReference>
<dbReference type="EMBL" id="CATOUU010001022">
    <property type="protein sequence ID" value="CAI9967327.1"/>
    <property type="molecule type" value="Genomic_DNA"/>
</dbReference>
<dbReference type="EMBL" id="CAXDID020000208">
    <property type="protein sequence ID" value="CAL6056177.1"/>
    <property type="molecule type" value="Genomic_DNA"/>
</dbReference>
<reference evidence="3 5" key="2">
    <citation type="submission" date="2024-07" db="EMBL/GenBank/DDBJ databases">
        <authorList>
            <person name="Akdeniz Z."/>
        </authorList>
    </citation>
    <scope>NUCLEOTIDE SEQUENCE [LARGE SCALE GENOMIC DNA]</scope>
</reference>
<accession>A0AA86QB70</accession>
<evidence type="ECO:0000313" key="2">
    <source>
        <dbReference type="EMBL" id="CAI9967327.1"/>
    </source>
</evidence>
<evidence type="ECO:0000313" key="5">
    <source>
        <dbReference type="Proteomes" id="UP001642409"/>
    </source>
</evidence>